<sequence length="219" mass="25574">MNNLARQDIFNSFMLENAKFEGNYDIPLCENIVTNLPTKIITFEEARNEIKKKNPDYKAAVCFYKDDYKFDSNKNGIWKNPYQWLPLLCKFESVIQPDFSTYQDFPIIYKMYNTYRMRAVGHFLINNSIPVIANYRSGTKETFDFCTDGIPKDAIVCIGTHGNCRSYTDHQRIREGLEFLIENKRPHAVAIYGPAPKDVFGILTNEGIPYQRYETDLER</sequence>
<dbReference type="Pfam" id="PF14386">
    <property type="entry name" value="DUF4417"/>
    <property type="match status" value="1"/>
</dbReference>
<evidence type="ECO:0000313" key="2">
    <source>
        <dbReference type="Proteomes" id="UP000009311"/>
    </source>
</evidence>
<name>I7LAS7_9LACO</name>
<keyword evidence="2" id="KW-1185">Reference proteome</keyword>
<organism evidence="1 2">
    <name type="scientific">Lactobacillus pasteurii DSM 23907 = CRBIP 24.76</name>
    <dbReference type="NCBI Taxonomy" id="1423790"/>
    <lineage>
        <taxon>Bacteria</taxon>
        <taxon>Bacillati</taxon>
        <taxon>Bacillota</taxon>
        <taxon>Bacilli</taxon>
        <taxon>Lactobacillales</taxon>
        <taxon>Lactobacillaceae</taxon>
        <taxon>Lactobacillus</taxon>
    </lineage>
</organism>
<dbReference type="InterPro" id="IPR025530">
    <property type="entry name" value="DUF4417"/>
</dbReference>
<evidence type="ECO:0008006" key="3">
    <source>
        <dbReference type="Google" id="ProtNLM"/>
    </source>
</evidence>
<evidence type="ECO:0000313" key="1">
    <source>
        <dbReference type="EMBL" id="CCI84936.1"/>
    </source>
</evidence>
<dbReference type="AlphaFoldDB" id="I7LAS7"/>
<dbReference type="RefSeq" id="WP_009559491.1">
    <property type="nucleotide sequence ID" value="NZ_AYZN01000002.1"/>
</dbReference>
<dbReference type="EMBL" id="CAKD01000013">
    <property type="protein sequence ID" value="CCI84936.1"/>
    <property type="molecule type" value="Genomic_DNA"/>
</dbReference>
<reference evidence="1 2" key="1">
    <citation type="submission" date="2012-06" db="EMBL/GenBank/DDBJ databases">
        <title>Draft Genome Sequence of Lactobacillus pasteurii CRBIP 24.76T.</title>
        <authorList>
            <person name="Cousin S."/>
            <person name="Bouchier C."/>
            <person name="Loux V."/>
            <person name="Ma L."/>
            <person name="Creno S."/>
            <person name="Bizet C."/>
            <person name="Clermont D."/>
        </authorList>
    </citation>
    <scope>NUCLEOTIDE SEQUENCE [LARGE SCALE GENOMIC DNA]</scope>
    <source>
        <strain evidence="2">CRBIP 24.76T</strain>
    </source>
</reference>
<proteinExistence type="predicted"/>
<dbReference type="Proteomes" id="UP000009311">
    <property type="component" value="Unassembled WGS sequence"/>
</dbReference>
<accession>I7LAS7</accession>
<protein>
    <recommendedName>
        <fullName evidence="3">DUF4417 domain-containing protein</fullName>
    </recommendedName>
</protein>
<gene>
    <name evidence="1" type="ORF">BN53_02315</name>
</gene>
<dbReference type="STRING" id="1423790.BN53_02315"/>
<comment type="caution">
    <text evidence="1">The sequence shown here is derived from an EMBL/GenBank/DDBJ whole genome shotgun (WGS) entry which is preliminary data.</text>
</comment>
<dbReference type="eggNOG" id="ENOG502ZC0W">
    <property type="taxonomic scope" value="Bacteria"/>
</dbReference>